<comment type="function">
    <text evidence="17">Core subunit of the mitochondrial membrane respiratory chain NADH dehydrogenase (Complex I) which catalyzes electron transfer from NADH through the respiratory chain, using ubiquinone as an electron acceptor. Essential for the catalytic activity and assembly of complex I.</text>
</comment>
<dbReference type="GO" id="GO:0006120">
    <property type="term" value="P:mitochondrial electron transport, NADH to ubiquinone"/>
    <property type="evidence" value="ECO:0007669"/>
    <property type="project" value="InterPro"/>
</dbReference>
<evidence type="ECO:0000256" key="15">
    <source>
        <dbReference type="ARBA" id="ARBA00023136"/>
    </source>
</evidence>
<keyword evidence="8 17" id="KW-0999">Mitochondrion inner membrane</keyword>
<evidence type="ECO:0000256" key="7">
    <source>
        <dbReference type="ARBA" id="ARBA00022692"/>
    </source>
</evidence>
<dbReference type="PANTHER" id="PTHR46552">
    <property type="entry name" value="NADH-UBIQUINONE OXIDOREDUCTASE CHAIN 2"/>
    <property type="match status" value="1"/>
</dbReference>
<dbReference type="InterPro" id="IPR050175">
    <property type="entry name" value="Complex_I_Subunit_2"/>
</dbReference>
<feature type="transmembrane region" description="Helical" evidence="17">
    <location>
        <begin position="92"/>
        <end position="115"/>
    </location>
</feature>
<feature type="transmembrane region" description="Helical" evidence="17">
    <location>
        <begin position="187"/>
        <end position="211"/>
    </location>
</feature>
<dbReference type="RefSeq" id="YP_010042795.1">
    <property type="nucleotide sequence ID" value="NC_054230.1"/>
</dbReference>
<dbReference type="GO" id="GO:0008137">
    <property type="term" value="F:NADH dehydrogenase (ubiquinone) activity"/>
    <property type="evidence" value="ECO:0007669"/>
    <property type="project" value="UniProtKB-EC"/>
</dbReference>
<evidence type="ECO:0000256" key="9">
    <source>
        <dbReference type="ARBA" id="ARBA00022967"/>
    </source>
</evidence>
<evidence type="ECO:0000256" key="2">
    <source>
        <dbReference type="ARBA" id="ARBA00007012"/>
    </source>
</evidence>
<dbReference type="CTD" id="63650191"/>
<protein>
    <recommendedName>
        <fullName evidence="4 17">NADH-ubiquinone oxidoreductase chain 2</fullName>
        <ecNumber evidence="3 17">7.1.1.2</ecNumber>
    </recommendedName>
</protein>
<comment type="subcellular location">
    <subcellularLocation>
        <location evidence="1 17">Mitochondrion inner membrane</location>
        <topology evidence="1 17">Multi-pass membrane protein</topology>
    </subcellularLocation>
</comment>
<feature type="domain" description="NADH:quinone oxidoreductase/Mrp antiporter transmembrane" evidence="18">
    <location>
        <begin position="23"/>
        <end position="288"/>
    </location>
</feature>
<feature type="transmembrane region" description="Helical" evidence="17">
    <location>
        <begin position="136"/>
        <end position="167"/>
    </location>
</feature>
<feature type="transmembrane region" description="Helical" evidence="17">
    <location>
        <begin position="310"/>
        <end position="328"/>
    </location>
</feature>
<reference evidence="19" key="1">
    <citation type="journal article" date="2021" name="Mol. Biol.">
        <title>Mitogenomes reveal alternative initiation codons and lineage-specific gene order conservation in echinoderms.</title>
        <authorList>
            <person name="Quek Z.B.R."/>
            <person name="Chang J.J.M."/>
            <person name="Ip Y.C.A."/>
            <person name="Chan Y.K.S."/>
            <person name="Huang D."/>
        </authorList>
    </citation>
    <scope>NUCLEOTIDE SEQUENCE</scope>
</reference>
<accession>A0A7S8HPK7</accession>
<keyword evidence="15 17" id="KW-0472">Membrane</keyword>
<feature type="transmembrane region" description="Helical" evidence="17">
    <location>
        <begin position="60"/>
        <end position="80"/>
    </location>
</feature>
<evidence type="ECO:0000256" key="13">
    <source>
        <dbReference type="ARBA" id="ARBA00023075"/>
    </source>
</evidence>
<evidence type="ECO:0000256" key="16">
    <source>
        <dbReference type="ARBA" id="ARBA00049551"/>
    </source>
</evidence>
<evidence type="ECO:0000256" key="14">
    <source>
        <dbReference type="ARBA" id="ARBA00023128"/>
    </source>
</evidence>
<keyword evidence="14 17" id="KW-0496">Mitochondrion</keyword>
<name>A0A7S8HPK7_9ECHI</name>
<feature type="transmembrane region" description="Helical" evidence="17">
    <location>
        <begin position="275"/>
        <end position="298"/>
    </location>
</feature>
<feature type="transmembrane region" description="Helical" evidence="17">
    <location>
        <begin position="334"/>
        <end position="354"/>
    </location>
</feature>
<keyword evidence="5" id="KW-0813">Transport</keyword>
<evidence type="ECO:0000259" key="18">
    <source>
        <dbReference type="Pfam" id="PF00361"/>
    </source>
</evidence>
<dbReference type="InterPro" id="IPR001750">
    <property type="entry name" value="ND/Mrp_TM"/>
</dbReference>
<dbReference type="PANTHER" id="PTHR46552:SF1">
    <property type="entry name" value="NADH-UBIQUINONE OXIDOREDUCTASE CHAIN 2"/>
    <property type="match status" value="1"/>
</dbReference>
<evidence type="ECO:0000256" key="5">
    <source>
        <dbReference type="ARBA" id="ARBA00022448"/>
    </source>
</evidence>
<dbReference type="Pfam" id="PF00361">
    <property type="entry name" value="Proton_antipo_M"/>
    <property type="match status" value="1"/>
</dbReference>
<evidence type="ECO:0000256" key="1">
    <source>
        <dbReference type="ARBA" id="ARBA00004448"/>
    </source>
</evidence>
<comment type="catalytic activity">
    <reaction evidence="16 17">
        <text>a ubiquinone + NADH + 5 H(+)(in) = a ubiquinol + NAD(+) + 4 H(+)(out)</text>
        <dbReference type="Rhea" id="RHEA:29091"/>
        <dbReference type="Rhea" id="RHEA-COMP:9565"/>
        <dbReference type="Rhea" id="RHEA-COMP:9566"/>
        <dbReference type="ChEBI" id="CHEBI:15378"/>
        <dbReference type="ChEBI" id="CHEBI:16389"/>
        <dbReference type="ChEBI" id="CHEBI:17976"/>
        <dbReference type="ChEBI" id="CHEBI:57540"/>
        <dbReference type="ChEBI" id="CHEBI:57945"/>
        <dbReference type="EC" id="7.1.1.2"/>
    </reaction>
</comment>
<evidence type="ECO:0000313" key="19">
    <source>
        <dbReference type="EMBL" id="QPC56433.1"/>
    </source>
</evidence>
<evidence type="ECO:0000256" key="8">
    <source>
        <dbReference type="ARBA" id="ARBA00022792"/>
    </source>
</evidence>
<dbReference type="InterPro" id="IPR003917">
    <property type="entry name" value="NADH_UbQ_OxRdtase_chain2"/>
</dbReference>
<keyword evidence="13 17" id="KW-0830">Ubiquinone</keyword>
<dbReference type="EMBL" id="MT476596">
    <property type="protein sequence ID" value="QPC56433.1"/>
    <property type="molecule type" value="Genomic_DNA"/>
</dbReference>
<evidence type="ECO:0000256" key="17">
    <source>
        <dbReference type="RuleBase" id="RU003403"/>
    </source>
</evidence>
<dbReference type="PRINTS" id="PR01436">
    <property type="entry name" value="NADHDHGNASE2"/>
</dbReference>
<keyword evidence="9 17" id="KW-1278">Translocase</keyword>
<dbReference type="GeneID" id="63650191"/>
<evidence type="ECO:0000256" key="3">
    <source>
        <dbReference type="ARBA" id="ARBA00012944"/>
    </source>
</evidence>
<comment type="similarity">
    <text evidence="2 17">Belongs to the complex I subunit 2 family.</text>
</comment>
<evidence type="ECO:0000256" key="11">
    <source>
        <dbReference type="ARBA" id="ARBA00022989"/>
    </source>
</evidence>
<evidence type="ECO:0000256" key="6">
    <source>
        <dbReference type="ARBA" id="ARBA00022660"/>
    </source>
</evidence>
<geneLocation type="mitochondrion" evidence="19"/>
<keyword evidence="6 17" id="KW-0679">Respiratory chain</keyword>
<dbReference type="EC" id="7.1.1.2" evidence="3 17"/>
<evidence type="ECO:0000256" key="4">
    <source>
        <dbReference type="ARBA" id="ARBA00021008"/>
    </source>
</evidence>
<evidence type="ECO:0000256" key="12">
    <source>
        <dbReference type="ARBA" id="ARBA00023027"/>
    </source>
</evidence>
<dbReference type="AlphaFoldDB" id="A0A7S8HPK7"/>
<dbReference type="GO" id="GO:0005743">
    <property type="term" value="C:mitochondrial inner membrane"/>
    <property type="evidence" value="ECO:0007669"/>
    <property type="project" value="UniProtKB-SubCell"/>
</dbReference>
<keyword evidence="10 17" id="KW-0249">Electron transport</keyword>
<keyword evidence="7 17" id="KW-0812">Transmembrane</keyword>
<keyword evidence="12 17" id="KW-0520">NAD</keyword>
<organism evidence="19">
    <name type="scientific">Anthenea aspera</name>
    <dbReference type="NCBI Taxonomy" id="2769427"/>
    <lineage>
        <taxon>Eukaryota</taxon>
        <taxon>Metazoa</taxon>
        <taxon>Echinodermata</taxon>
        <taxon>Eleutherozoa</taxon>
        <taxon>Asterozoa</taxon>
        <taxon>Asteroidea</taxon>
        <taxon>Valvatacea</taxon>
        <taxon>Valvatida</taxon>
        <taxon>Oreasteridae</taxon>
        <taxon>Anthenea</taxon>
    </lineage>
</organism>
<feature type="transmembrane region" description="Helical" evidence="17">
    <location>
        <begin position="232"/>
        <end position="255"/>
    </location>
</feature>
<keyword evidence="11 17" id="KW-1133">Transmembrane helix</keyword>
<evidence type="ECO:0000256" key="10">
    <source>
        <dbReference type="ARBA" id="ARBA00022982"/>
    </source>
</evidence>
<sequence length="356" mass="38312">MHRMIFLSLSFSVVLGTFIVFTSSHWFFVWVGLELNTLSIISLLCGNFSPRSVESSVKYFLVQSVGAALILNVVIIQAWFCCSWDVNHSLDFVTSLLITLGLGLKLGLFPCHFWFPDVVQGVSLVSGMVLSTWQKLAPFIVLVSVVDSLSVELLVCMGVLSVLVGGWGGLNQTQVRKILAFSSVAHMGWIFATVAYSVGAASIMLLVYIIINSGVFLLASEFGVKSLSEVSRLVYISYGGSVGLALGVLSLGGLPPLLGFSVKFVSLWTLVGEGSFFPSGVLVAGSLLSLFFYLRIAFSGALMLYPQHSLAVFGWRSIGFYAGGGFTLRGFVLGLSISLSLFGLFSLPIFISAINN</sequence>
<proteinExistence type="inferred from homology"/>